<organism evidence="1 2">
    <name type="scientific">Dallia pectoralis</name>
    <name type="common">Alaska blackfish</name>
    <dbReference type="NCBI Taxonomy" id="75939"/>
    <lineage>
        <taxon>Eukaryota</taxon>
        <taxon>Metazoa</taxon>
        <taxon>Chordata</taxon>
        <taxon>Craniata</taxon>
        <taxon>Vertebrata</taxon>
        <taxon>Euteleostomi</taxon>
        <taxon>Actinopterygii</taxon>
        <taxon>Neopterygii</taxon>
        <taxon>Teleostei</taxon>
        <taxon>Protacanthopterygii</taxon>
        <taxon>Esociformes</taxon>
        <taxon>Umbridae</taxon>
        <taxon>Dallia</taxon>
    </lineage>
</organism>
<comment type="caution">
    <text evidence="1">The sequence shown here is derived from an EMBL/GenBank/DDBJ whole genome shotgun (WGS) entry which is preliminary data.</text>
</comment>
<evidence type="ECO:0000313" key="1">
    <source>
        <dbReference type="EMBL" id="KAJ8011031.1"/>
    </source>
</evidence>
<name>A0ACC2H5K3_DALPE</name>
<gene>
    <name evidence="1" type="ORF">DPEC_G00053970</name>
</gene>
<sequence length="542" mass="58898">MGPPDLGLPDPLLTLPGFASAFEDVSHLSCPEDTSHLGGSVHLGTSGMCHLSWAPLAVTSLSSQDLDLGSILCSSCITSASTVVLSTPLNAAPSMIFSGGTLQQKLQKEKSQEVYKTIQPHLKQEEYNIQPSLKQEPAEEFLPCDGEIIHCNHQQGAMFFLKHQNIRGDHQVPAVPSNPAEDRTPTHTQATQSQPSPLIETSSGSSLLLDLWQEHMVLWCRWTDCNGAFGHQEELVRHIEKTHIDQRRGDEFSCLWAGCARRYKPFNARYKLLIHMRVHSGDKPNRCTFEGCTKSFSRLENLKIHLRSHTGEKPYICQHPACTKAFSNSSDRAKHQRTHLDTKPYVCQIPGCPKRYTDPSSLRKHVKAHRAKGLQRRDTTQVTPPRLVCPSLPSGVGQLNTSPVPHRTTYPHAVLLPRQRVDWSPGLESPNLNGQAGGGRSEGGDAGGQGGDAGGQGGDAGAREEMLGAREEMLGAREEMLGAREEMQGGLGGGDAGGQGGDAGGQGGDAGQPYFLCPDDSFLFQPEVFECCVGQFYSLSSL</sequence>
<protein>
    <submittedName>
        <fullName evidence="1">Uncharacterized protein</fullName>
    </submittedName>
</protein>
<dbReference type="Proteomes" id="UP001157502">
    <property type="component" value="Chromosome 5"/>
</dbReference>
<proteinExistence type="predicted"/>
<accession>A0ACC2H5K3</accession>
<evidence type="ECO:0000313" key="2">
    <source>
        <dbReference type="Proteomes" id="UP001157502"/>
    </source>
</evidence>
<dbReference type="EMBL" id="CM055732">
    <property type="protein sequence ID" value="KAJ8011031.1"/>
    <property type="molecule type" value="Genomic_DNA"/>
</dbReference>
<reference evidence="1" key="1">
    <citation type="submission" date="2021-05" db="EMBL/GenBank/DDBJ databases">
        <authorList>
            <person name="Pan Q."/>
            <person name="Jouanno E."/>
            <person name="Zahm M."/>
            <person name="Klopp C."/>
            <person name="Cabau C."/>
            <person name="Louis A."/>
            <person name="Berthelot C."/>
            <person name="Parey E."/>
            <person name="Roest Crollius H."/>
            <person name="Montfort J."/>
            <person name="Robinson-Rechavi M."/>
            <person name="Bouchez O."/>
            <person name="Lampietro C."/>
            <person name="Lopez Roques C."/>
            <person name="Donnadieu C."/>
            <person name="Postlethwait J."/>
            <person name="Bobe J."/>
            <person name="Dillon D."/>
            <person name="Chandos A."/>
            <person name="von Hippel F."/>
            <person name="Guiguen Y."/>
        </authorList>
    </citation>
    <scope>NUCLEOTIDE SEQUENCE</scope>
    <source>
        <strain evidence="1">YG-Jan2019</strain>
    </source>
</reference>
<keyword evidence="2" id="KW-1185">Reference proteome</keyword>